<name>A0A9W9WB95_9EURO</name>
<evidence type="ECO:0000313" key="2">
    <source>
        <dbReference type="EMBL" id="KAJ5413969.1"/>
    </source>
</evidence>
<dbReference type="SUPFAM" id="SSF48264">
    <property type="entry name" value="Cytochrome P450"/>
    <property type="match status" value="1"/>
</dbReference>
<dbReference type="Gene3D" id="1.10.630.10">
    <property type="entry name" value="Cytochrome P450"/>
    <property type="match status" value="1"/>
</dbReference>
<sequence>MSLQTLFLALLFAWLLYAAISRRLSSKTKEAAYSTPPIFPSWIPFASHVYGIATKGSNPYLSSLCSTQNSPIKTLKLPGMDMHLVHPLDSASMKQFTSMRHLSLMTVFRVAVGPSMGLLPASEKVLTDPDTGDFKRGLSKLFNGELRKLDNLRKYAGQMDAIIDRYWDEAAPKHGSVTEVCLGSWTFDFLSRSMGGVFWGEEGPFEEKEFRDNLRIFIQNLESLRNPIPWLVPSEIRSARKSVREKISQSTENESYGKQEKQGVTLFAQLASLYETLEIPREGFTDCHLTAIVGLMSNVINIMIWAMCEVLANPDLLTSLLTEIEAVVDDPSSSISIEVDHLRRSCPLLVATWYELLRTYGDAPVARGVHENSLFDNKYQLEKGSILMTPIHLHNFDRDIWGEDVELFRPSRFLQKDGEINQELVKHLNVFGLPGMHQCPGRYLALNLTVGLLAKSLLAFEFTPTPGEPLGWGVVPARKDTMLGLPALSHDPTVILKRREEIQGIQLVFDNVKPGW</sequence>
<evidence type="ECO:0008006" key="4">
    <source>
        <dbReference type="Google" id="ProtNLM"/>
    </source>
</evidence>
<dbReference type="AlphaFoldDB" id="A0A9W9WB95"/>
<dbReference type="InterPro" id="IPR036396">
    <property type="entry name" value="Cyt_P450_sf"/>
</dbReference>
<dbReference type="GO" id="GO:0020037">
    <property type="term" value="F:heme binding"/>
    <property type="evidence" value="ECO:0007669"/>
    <property type="project" value="InterPro"/>
</dbReference>
<proteinExistence type="predicted"/>
<evidence type="ECO:0000313" key="3">
    <source>
        <dbReference type="Proteomes" id="UP001147747"/>
    </source>
</evidence>
<protein>
    <recommendedName>
        <fullName evidence="4">Cytochrome P450</fullName>
    </recommendedName>
</protein>
<dbReference type="PANTHER" id="PTHR47582">
    <property type="entry name" value="P450, PUTATIVE (EUROFUNG)-RELATED"/>
    <property type="match status" value="1"/>
</dbReference>
<keyword evidence="1" id="KW-0732">Signal</keyword>
<organism evidence="2 3">
    <name type="scientific">Penicillium cosmopolitanum</name>
    <dbReference type="NCBI Taxonomy" id="1131564"/>
    <lineage>
        <taxon>Eukaryota</taxon>
        <taxon>Fungi</taxon>
        <taxon>Dikarya</taxon>
        <taxon>Ascomycota</taxon>
        <taxon>Pezizomycotina</taxon>
        <taxon>Eurotiomycetes</taxon>
        <taxon>Eurotiomycetidae</taxon>
        <taxon>Eurotiales</taxon>
        <taxon>Aspergillaceae</taxon>
        <taxon>Penicillium</taxon>
    </lineage>
</organism>
<evidence type="ECO:0000256" key="1">
    <source>
        <dbReference type="SAM" id="SignalP"/>
    </source>
</evidence>
<dbReference type="GO" id="GO:0043386">
    <property type="term" value="P:mycotoxin biosynthetic process"/>
    <property type="evidence" value="ECO:0007669"/>
    <property type="project" value="UniProtKB-ARBA"/>
</dbReference>
<dbReference type="PANTHER" id="PTHR47582:SF1">
    <property type="entry name" value="P450, PUTATIVE (EUROFUNG)-RELATED"/>
    <property type="match status" value="1"/>
</dbReference>
<dbReference type="EMBL" id="JAPZBU010000003">
    <property type="protein sequence ID" value="KAJ5413969.1"/>
    <property type="molecule type" value="Genomic_DNA"/>
</dbReference>
<dbReference type="GeneID" id="81364213"/>
<dbReference type="GO" id="GO:0005506">
    <property type="term" value="F:iron ion binding"/>
    <property type="evidence" value="ECO:0007669"/>
    <property type="project" value="InterPro"/>
</dbReference>
<dbReference type="InterPro" id="IPR001128">
    <property type="entry name" value="Cyt_P450"/>
</dbReference>
<reference evidence="2" key="2">
    <citation type="journal article" date="2023" name="IMA Fungus">
        <title>Comparative genomic study of the Penicillium genus elucidates a diverse pangenome and 15 lateral gene transfer events.</title>
        <authorList>
            <person name="Petersen C."/>
            <person name="Sorensen T."/>
            <person name="Nielsen M.R."/>
            <person name="Sondergaard T.E."/>
            <person name="Sorensen J.L."/>
            <person name="Fitzpatrick D.A."/>
            <person name="Frisvad J.C."/>
            <person name="Nielsen K.L."/>
        </authorList>
    </citation>
    <scope>NUCLEOTIDE SEQUENCE</scope>
    <source>
        <strain evidence="2">IBT 29677</strain>
    </source>
</reference>
<gene>
    <name evidence="2" type="ORF">N7509_000596</name>
</gene>
<dbReference type="Pfam" id="PF00067">
    <property type="entry name" value="p450"/>
    <property type="match status" value="1"/>
</dbReference>
<feature type="chain" id="PRO_5040933307" description="Cytochrome P450" evidence="1">
    <location>
        <begin position="22"/>
        <end position="516"/>
    </location>
</feature>
<accession>A0A9W9WB95</accession>
<dbReference type="GO" id="GO:0004497">
    <property type="term" value="F:monooxygenase activity"/>
    <property type="evidence" value="ECO:0007669"/>
    <property type="project" value="InterPro"/>
</dbReference>
<reference evidence="2" key="1">
    <citation type="submission" date="2022-12" db="EMBL/GenBank/DDBJ databases">
        <authorList>
            <person name="Petersen C."/>
        </authorList>
    </citation>
    <scope>NUCLEOTIDE SEQUENCE</scope>
    <source>
        <strain evidence="2">IBT 29677</strain>
    </source>
</reference>
<dbReference type="OrthoDB" id="3366823at2759"/>
<dbReference type="InterPro" id="IPR053007">
    <property type="entry name" value="CYP450_monoxygenase_sec-met"/>
</dbReference>
<feature type="signal peptide" evidence="1">
    <location>
        <begin position="1"/>
        <end position="21"/>
    </location>
</feature>
<comment type="caution">
    <text evidence="2">The sequence shown here is derived from an EMBL/GenBank/DDBJ whole genome shotgun (WGS) entry which is preliminary data.</text>
</comment>
<keyword evidence="3" id="KW-1185">Reference proteome</keyword>
<dbReference type="GO" id="GO:0016705">
    <property type="term" value="F:oxidoreductase activity, acting on paired donors, with incorporation or reduction of molecular oxygen"/>
    <property type="evidence" value="ECO:0007669"/>
    <property type="project" value="InterPro"/>
</dbReference>
<dbReference type="RefSeq" id="XP_056493815.1">
    <property type="nucleotide sequence ID" value="XM_056625233.1"/>
</dbReference>
<dbReference type="Proteomes" id="UP001147747">
    <property type="component" value="Unassembled WGS sequence"/>
</dbReference>